<organism evidence="1 2">
    <name type="scientific">Crocosphaera watsonii WH 0003</name>
    <dbReference type="NCBI Taxonomy" id="423471"/>
    <lineage>
        <taxon>Bacteria</taxon>
        <taxon>Bacillati</taxon>
        <taxon>Cyanobacteriota</taxon>
        <taxon>Cyanophyceae</taxon>
        <taxon>Oscillatoriophycideae</taxon>
        <taxon>Chroococcales</taxon>
        <taxon>Aphanothecaceae</taxon>
        <taxon>Crocosphaera</taxon>
    </lineage>
</organism>
<evidence type="ECO:0000313" key="1">
    <source>
        <dbReference type="EMBL" id="EHJ09383.1"/>
    </source>
</evidence>
<name>G5JEK4_CROWT</name>
<gene>
    <name evidence="1" type="ORF">CWATWH0003_B191</name>
</gene>
<reference evidence="1 2" key="1">
    <citation type="journal article" date="2011" name="Front. Microbiol.">
        <title>Two Strains of Crocosphaera watsonii with Highly Conserved Genomes are Distinguished by Strain-Specific Features.</title>
        <authorList>
            <person name="Bench S.R."/>
            <person name="Ilikchyan I.N."/>
            <person name="Tripp H.J."/>
            <person name="Zehr J.P."/>
        </authorList>
    </citation>
    <scope>NUCLEOTIDE SEQUENCE [LARGE SCALE GENOMIC DNA]</scope>
    <source>
        <strain evidence="1 2">WH 0003</strain>
    </source>
</reference>
<dbReference type="PATRIC" id="fig|423471.3.peg.5460"/>
<dbReference type="Proteomes" id="UP000003477">
    <property type="component" value="Unassembled WGS sequence"/>
</dbReference>
<dbReference type="EMBL" id="AESD01001035">
    <property type="protein sequence ID" value="EHJ09383.1"/>
    <property type="molecule type" value="Genomic_DNA"/>
</dbReference>
<sequence>MFMIATDLNLDFLKDYGCKISNHHSLEYHPEAGSPTQVARLETLSAIADLSARGTKITLQAIGDLRDVSREAVRKLIQKSGLTLAKLIRFMQKILSTGSIDTLIEGVDRKFEVKQLRQFLELEFEAIATETLADIKTMGWEVFEKTYLQTFPEPVLARIAAVLLALIDEERIIFDSSPPPQNE</sequence>
<protein>
    <submittedName>
        <fullName evidence="1">Uncharacterized protein</fullName>
    </submittedName>
</protein>
<dbReference type="AlphaFoldDB" id="G5JEK4"/>
<evidence type="ECO:0000313" key="2">
    <source>
        <dbReference type="Proteomes" id="UP000003477"/>
    </source>
</evidence>
<proteinExistence type="predicted"/>
<comment type="caution">
    <text evidence="1">The sequence shown here is derived from an EMBL/GenBank/DDBJ whole genome shotgun (WGS) entry which is preliminary data.</text>
</comment>
<accession>G5JEK4</accession>